<dbReference type="Gene3D" id="3.40.630.10">
    <property type="entry name" value="Zn peptidases"/>
    <property type="match status" value="1"/>
</dbReference>
<dbReference type="EMBL" id="PFGC01000045">
    <property type="protein sequence ID" value="PIW36620.1"/>
    <property type="molecule type" value="Genomic_DNA"/>
</dbReference>
<dbReference type="SUPFAM" id="SSF53187">
    <property type="entry name" value="Zn-dependent exopeptidases"/>
    <property type="match status" value="1"/>
</dbReference>
<reference evidence="6 7" key="1">
    <citation type="submission" date="2017-09" db="EMBL/GenBank/DDBJ databases">
        <title>Depth-based differentiation of microbial function through sediment-hosted aquifers and enrichment of novel symbionts in the deep terrestrial subsurface.</title>
        <authorList>
            <person name="Probst A.J."/>
            <person name="Ladd B."/>
            <person name="Jarett J.K."/>
            <person name="Geller-Mcgrath D.E."/>
            <person name="Sieber C.M."/>
            <person name="Emerson J.B."/>
            <person name="Anantharaman K."/>
            <person name="Thomas B.C."/>
            <person name="Malmstrom R."/>
            <person name="Stieglmeier M."/>
            <person name="Klingl A."/>
            <person name="Woyke T."/>
            <person name="Ryan C.M."/>
            <person name="Banfield J.F."/>
        </authorList>
    </citation>
    <scope>NUCLEOTIDE SEQUENCE [LARGE SCALE GENOMIC DNA]</scope>
    <source>
        <strain evidence="6">CG15_BIG_FIL_POST_REV_8_21_14_020_45_12</strain>
    </source>
</reference>
<dbReference type="InterPro" id="IPR050178">
    <property type="entry name" value="AspA/AstE_fam"/>
</dbReference>
<dbReference type="GO" id="GO:0046872">
    <property type="term" value="F:metal ion binding"/>
    <property type="evidence" value="ECO:0007669"/>
    <property type="project" value="UniProtKB-KW"/>
</dbReference>
<organism evidence="6 7">
    <name type="scientific">Candidatus Kerfeldbacteria bacterium CG15_BIG_FIL_POST_REV_8_21_14_020_45_12</name>
    <dbReference type="NCBI Taxonomy" id="2014247"/>
    <lineage>
        <taxon>Bacteria</taxon>
        <taxon>Candidatus Kerfeldiibacteriota</taxon>
    </lineage>
</organism>
<keyword evidence="2" id="KW-0479">Metal-binding</keyword>
<dbReference type="GO" id="GO:0005829">
    <property type="term" value="C:cytosol"/>
    <property type="evidence" value="ECO:0007669"/>
    <property type="project" value="TreeGrafter"/>
</dbReference>
<dbReference type="GO" id="GO:0016788">
    <property type="term" value="F:hydrolase activity, acting on ester bonds"/>
    <property type="evidence" value="ECO:0007669"/>
    <property type="project" value="InterPro"/>
</dbReference>
<keyword evidence="3" id="KW-0378">Hydrolase</keyword>
<evidence type="ECO:0000259" key="5">
    <source>
        <dbReference type="Pfam" id="PF24827"/>
    </source>
</evidence>
<evidence type="ECO:0000256" key="1">
    <source>
        <dbReference type="ARBA" id="ARBA00001947"/>
    </source>
</evidence>
<evidence type="ECO:0000256" key="2">
    <source>
        <dbReference type="ARBA" id="ARBA00022723"/>
    </source>
</evidence>
<dbReference type="Proteomes" id="UP000230292">
    <property type="component" value="Unassembled WGS sequence"/>
</dbReference>
<dbReference type="PANTHER" id="PTHR15162">
    <property type="entry name" value="ASPARTOACYLASE"/>
    <property type="match status" value="1"/>
</dbReference>
<evidence type="ECO:0000256" key="4">
    <source>
        <dbReference type="ARBA" id="ARBA00022833"/>
    </source>
</evidence>
<proteinExistence type="predicted"/>
<dbReference type="AlphaFoldDB" id="A0A2M7H307"/>
<protein>
    <recommendedName>
        <fullName evidence="5">Succinylglutamate desuccinylase/Aspartoacylase catalytic domain-containing protein</fullName>
    </recommendedName>
</protein>
<dbReference type="InterPro" id="IPR055438">
    <property type="entry name" value="AstE_AspA_cat"/>
</dbReference>
<evidence type="ECO:0000313" key="6">
    <source>
        <dbReference type="EMBL" id="PIW36620.1"/>
    </source>
</evidence>
<name>A0A2M7H307_9BACT</name>
<accession>A0A2M7H307</accession>
<comment type="cofactor">
    <cofactor evidence="1">
        <name>Zn(2+)</name>
        <dbReference type="ChEBI" id="CHEBI:29105"/>
    </cofactor>
</comment>
<comment type="caution">
    <text evidence="6">The sequence shown here is derived from an EMBL/GenBank/DDBJ whole genome shotgun (WGS) entry which is preliminary data.</text>
</comment>
<sequence>MNIQAQTKKLNDLLFIGAVHGDESIGVDILKTIAKTRNDFDWIIGSPPALQLNQREFGGDLNRSAPGDITSNDYAKKRAAELITLSKKFRYTIDLHGSTQAVGIFIIITKLTAQNLRLATMLDVTRIVLWPALSSEMTGPLSEYFPCGVEIECGKKDNPAIQKDLQKILETFMNKLEEKETLDWKSALQKRKLYKQIGPIMHHEITSPKVLTEFKSTTISGKTISPVFIGSYTYSNIAAYALESITPQEALTLCI</sequence>
<keyword evidence="4" id="KW-0862">Zinc</keyword>
<feature type="domain" description="Succinylglutamate desuccinylase/Aspartoacylase catalytic" evidence="5">
    <location>
        <begin position="11"/>
        <end position="172"/>
    </location>
</feature>
<evidence type="ECO:0000313" key="7">
    <source>
        <dbReference type="Proteomes" id="UP000230292"/>
    </source>
</evidence>
<gene>
    <name evidence="6" type="ORF">COW24_04395</name>
</gene>
<evidence type="ECO:0000256" key="3">
    <source>
        <dbReference type="ARBA" id="ARBA00022801"/>
    </source>
</evidence>
<dbReference type="Pfam" id="PF24827">
    <property type="entry name" value="AstE_AspA_cat"/>
    <property type="match status" value="1"/>
</dbReference>
<dbReference type="PANTHER" id="PTHR15162:SF7">
    <property type="entry name" value="SUCCINYLGLUTAMATE DESUCCINYLASE"/>
    <property type="match status" value="1"/>
</dbReference>